<dbReference type="GO" id="GO:0006508">
    <property type="term" value="P:proteolysis"/>
    <property type="evidence" value="ECO:0007669"/>
    <property type="project" value="UniProtKB-KW"/>
</dbReference>
<keyword evidence="4" id="KW-0378">Hydrolase</keyword>
<dbReference type="Ensembl" id="ENSNMLT00000014395.1">
    <property type="protein sequence ID" value="ENSNMLP00000012757.1"/>
    <property type="gene ID" value="ENSNMLG00000008657.1"/>
</dbReference>
<organism evidence="13 14">
    <name type="scientific">Neogobius melanostomus</name>
    <name type="common">round goby</name>
    <dbReference type="NCBI Taxonomy" id="47308"/>
    <lineage>
        <taxon>Eukaryota</taxon>
        <taxon>Metazoa</taxon>
        <taxon>Chordata</taxon>
        <taxon>Craniata</taxon>
        <taxon>Vertebrata</taxon>
        <taxon>Euteleostomi</taxon>
        <taxon>Actinopterygii</taxon>
        <taxon>Neopterygii</taxon>
        <taxon>Teleostei</taxon>
        <taxon>Neoteleostei</taxon>
        <taxon>Acanthomorphata</taxon>
        <taxon>Gobiaria</taxon>
        <taxon>Gobiiformes</taxon>
        <taxon>Gobioidei</taxon>
        <taxon>Gobiidae</taxon>
        <taxon>Benthophilinae</taxon>
        <taxon>Neogobiini</taxon>
        <taxon>Neogobius</taxon>
    </lineage>
</organism>
<feature type="domain" description="Integrase catalytic" evidence="12">
    <location>
        <begin position="135"/>
        <end position="294"/>
    </location>
</feature>
<dbReference type="GO" id="GO:0003964">
    <property type="term" value="F:RNA-directed DNA polymerase activity"/>
    <property type="evidence" value="ECO:0007669"/>
    <property type="project" value="UniProtKB-KW"/>
</dbReference>
<dbReference type="Pfam" id="PF17921">
    <property type="entry name" value="Integrase_H2C2"/>
    <property type="match status" value="1"/>
</dbReference>
<evidence type="ECO:0000313" key="14">
    <source>
        <dbReference type="Proteomes" id="UP000694523"/>
    </source>
</evidence>
<evidence type="ECO:0000313" key="13">
    <source>
        <dbReference type="Ensembl" id="ENSNMLP00000012757.1"/>
    </source>
</evidence>
<reference evidence="13" key="2">
    <citation type="submission" date="2025-09" db="UniProtKB">
        <authorList>
            <consortium name="Ensembl"/>
        </authorList>
    </citation>
    <scope>IDENTIFICATION</scope>
</reference>
<keyword evidence="9" id="KW-0238">DNA-binding</keyword>
<dbReference type="FunFam" id="1.10.340.70:FF:000001">
    <property type="entry name" value="Retrovirus-related Pol polyprotein from transposon gypsy-like Protein"/>
    <property type="match status" value="1"/>
</dbReference>
<evidence type="ECO:0000259" key="12">
    <source>
        <dbReference type="PROSITE" id="PS50994"/>
    </source>
</evidence>
<dbReference type="Pfam" id="PF24626">
    <property type="entry name" value="SH3_Tf2-1"/>
    <property type="match status" value="1"/>
</dbReference>
<dbReference type="Gene3D" id="3.30.420.10">
    <property type="entry name" value="Ribonuclease H-like superfamily/Ribonuclease H"/>
    <property type="match status" value="1"/>
</dbReference>
<protein>
    <recommendedName>
        <fullName evidence="11">Gypsy retrotransposon integrase-like protein 1</fullName>
    </recommendedName>
</protein>
<keyword evidence="7" id="KW-0695">RNA-directed DNA polymerase</keyword>
<dbReference type="GO" id="GO:0006310">
    <property type="term" value="P:DNA recombination"/>
    <property type="evidence" value="ECO:0007669"/>
    <property type="project" value="UniProtKB-KW"/>
</dbReference>
<name>A0A8C6SY85_9GOBI</name>
<dbReference type="SUPFAM" id="SSF53098">
    <property type="entry name" value="Ribonuclease H-like"/>
    <property type="match status" value="1"/>
</dbReference>
<evidence type="ECO:0000256" key="6">
    <source>
        <dbReference type="ARBA" id="ARBA00022908"/>
    </source>
</evidence>
<evidence type="ECO:0000256" key="7">
    <source>
        <dbReference type="ARBA" id="ARBA00022918"/>
    </source>
</evidence>
<dbReference type="InterPro" id="IPR050951">
    <property type="entry name" value="Retrovirus_Pol_polyprotein"/>
</dbReference>
<evidence type="ECO:0000256" key="2">
    <source>
        <dbReference type="ARBA" id="ARBA00022723"/>
    </source>
</evidence>
<dbReference type="Proteomes" id="UP000694523">
    <property type="component" value="Unplaced"/>
</dbReference>
<keyword evidence="2" id="KW-0479">Metal-binding</keyword>
<reference evidence="13" key="1">
    <citation type="submission" date="2025-08" db="UniProtKB">
        <authorList>
            <consortium name="Ensembl"/>
        </authorList>
    </citation>
    <scope>IDENTIFICATION</scope>
</reference>
<dbReference type="InterPro" id="IPR001584">
    <property type="entry name" value="Integrase_cat-core"/>
</dbReference>
<dbReference type="GO" id="GO:0046872">
    <property type="term" value="F:metal ion binding"/>
    <property type="evidence" value="ECO:0007669"/>
    <property type="project" value="UniProtKB-KW"/>
</dbReference>
<accession>A0A8C6SY85</accession>
<keyword evidence="1" id="KW-0645">Protease</keyword>
<dbReference type="InterPro" id="IPR012337">
    <property type="entry name" value="RNaseH-like_sf"/>
</dbReference>
<evidence type="ECO:0000256" key="8">
    <source>
        <dbReference type="ARBA" id="ARBA00022932"/>
    </source>
</evidence>
<proteinExistence type="predicted"/>
<evidence type="ECO:0000256" key="10">
    <source>
        <dbReference type="ARBA" id="ARBA00023172"/>
    </source>
</evidence>
<dbReference type="GO" id="GO:0003887">
    <property type="term" value="F:DNA-directed DNA polymerase activity"/>
    <property type="evidence" value="ECO:0007669"/>
    <property type="project" value="UniProtKB-KW"/>
</dbReference>
<dbReference type="AlphaFoldDB" id="A0A8C6SY85"/>
<keyword evidence="10" id="KW-0233">DNA recombination</keyword>
<dbReference type="PROSITE" id="PS50994">
    <property type="entry name" value="INTEGRASE"/>
    <property type="match status" value="1"/>
</dbReference>
<dbReference type="GO" id="GO:0015074">
    <property type="term" value="P:DNA integration"/>
    <property type="evidence" value="ECO:0007669"/>
    <property type="project" value="UniProtKB-KW"/>
</dbReference>
<evidence type="ECO:0000256" key="4">
    <source>
        <dbReference type="ARBA" id="ARBA00022801"/>
    </source>
</evidence>
<dbReference type="Pfam" id="PF00665">
    <property type="entry name" value="rve"/>
    <property type="match status" value="1"/>
</dbReference>
<dbReference type="GO" id="GO:0004190">
    <property type="term" value="F:aspartic-type endopeptidase activity"/>
    <property type="evidence" value="ECO:0007669"/>
    <property type="project" value="UniProtKB-KW"/>
</dbReference>
<keyword evidence="14" id="KW-1185">Reference proteome</keyword>
<keyword evidence="5" id="KW-0460">Magnesium</keyword>
<dbReference type="Gene3D" id="1.10.340.70">
    <property type="match status" value="1"/>
</dbReference>
<keyword evidence="8" id="KW-0239">DNA-directed DNA polymerase</keyword>
<evidence type="ECO:0000256" key="3">
    <source>
        <dbReference type="ARBA" id="ARBA00022750"/>
    </source>
</evidence>
<dbReference type="FunFam" id="3.30.420.10:FF:000032">
    <property type="entry name" value="Retrovirus-related Pol polyprotein from transposon 297-like Protein"/>
    <property type="match status" value="1"/>
</dbReference>
<evidence type="ECO:0000256" key="9">
    <source>
        <dbReference type="ARBA" id="ARBA00023125"/>
    </source>
</evidence>
<evidence type="ECO:0000256" key="1">
    <source>
        <dbReference type="ARBA" id="ARBA00022670"/>
    </source>
</evidence>
<dbReference type="InterPro" id="IPR041588">
    <property type="entry name" value="Integrase_H2C2"/>
</dbReference>
<dbReference type="PANTHER" id="PTHR37984:SF15">
    <property type="entry name" value="INTEGRASE CATALYTIC DOMAIN-CONTAINING PROTEIN"/>
    <property type="match status" value="1"/>
</dbReference>
<dbReference type="InterPro" id="IPR036397">
    <property type="entry name" value="RNaseH_sf"/>
</dbReference>
<evidence type="ECO:0000256" key="11">
    <source>
        <dbReference type="ARBA" id="ARBA00039658"/>
    </source>
</evidence>
<dbReference type="PANTHER" id="PTHR37984">
    <property type="entry name" value="PROTEIN CBG26694"/>
    <property type="match status" value="1"/>
</dbReference>
<keyword evidence="6" id="KW-0229">DNA integration</keyword>
<dbReference type="GO" id="GO:0003677">
    <property type="term" value="F:DNA binding"/>
    <property type="evidence" value="ECO:0007669"/>
    <property type="project" value="UniProtKB-KW"/>
</dbReference>
<evidence type="ECO:0000256" key="5">
    <source>
        <dbReference type="ARBA" id="ARBA00022842"/>
    </source>
</evidence>
<keyword evidence="3" id="KW-0064">Aspartyl protease</keyword>
<dbReference type="InterPro" id="IPR056924">
    <property type="entry name" value="SH3_Tf2-1"/>
</dbReference>
<sequence>MFGRWHICFSFHLRQQVGPDQVDTIVPPTCVLGFITWEIKSVVREAQRTEPDPGNGPPDRLFVPKSVRSQVIEWGHTSRFSCHPGIGRTISLLRRHFWWPTLEKDVREYTFACTVCARSKSSNQSPAGCLRPLPVPSRPWSHIALDFVTGLPVSQGNSVILTIIDRFSKSVHFVALPKLPTALETADLLVKHVVRIHGIPCDIVSDRGPQFISRVWRCFCEALGARVSLSSGFHPQTNGQCERANQDLESTLRCVAAKDPTSWSSHLPWVEYAHNSLSTSATGLSPFECALGYLPPLFPEQERELAVPSVTDHLQRSRNIWRTARAALLRAAERNKKYADRHRTPAPAYQPGQKVWLSSRDIPLKTEAKKLAPRYIGPFEIERVLNPTVVRLKLPASLKIHPSFHVQYLTSNQSPPVLCALRPTP</sequence>
<keyword evidence="8" id="KW-0808">Transferase</keyword>
<keyword evidence="8" id="KW-0548">Nucleotidyltransferase</keyword>